<evidence type="ECO:0000313" key="3">
    <source>
        <dbReference type="EMBL" id="CAH3037573.1"/>
    </source>
</evidence>
<feature type="signal peptide" evidence="1">
    <location>
        <begin position="1"/>
        <end position="17"/>
    </location>
</feature>
<dbReference type="Proteomes" id="UP001159427">
    <property type="component" value="Unassembled WGS sequence"/>
</dbReference>
<dbReference type="SUPFAM" id="SSF57414">
    <property type="entry name" value="Hairpin loop containing domain-like"/>
    <property type="match status" value="1"/>
</dbReference>
<sequence>MKLVLLFIPFFLNVCSAQQCKKVAYSVRGYFLRDHLISTSKVKSIGQCLVACSQDQRCQSINFKFLGSICELNDADRETKPGDYKLNDGYAYSDYFIKGPLNHKVYKMTPQLLKAHASYIDNFHSIDDDQVTFHEITDERVPESADMALLKIPLIPAGMLSDQAHLTIKIIVTNEINTGVDSDPSYGLSDGTNFVGFEVVDTNNYDTYPPCFGTEGTSGVLLKEREYIDMDTPLISNRVYPGQFIFTL</sequence>
<accession>A0ABN8MXF3</accession>
<proteinExistence type="predicted"/>
<name>A0ABN8MXF3_9CNID</name>
<protein>
    <recommendedName>
        <fullName evidence="2">Apple domain-containing protein</fullName>
    </recommendedName>
</protein>
<evidence type="ECO:0000259" key="2">
    <source>
        <dbReference type="PROSITE" id="PS50948"/>
    </source>
</evidence>
<feature type="chain" id="PRO_5045516828" description="Apple domain-containing protein" evidence="1">
    <location>
        <begin position="18"/>
        <end position="248"/>
    </location>
</feature>
<keyword evidence="4" id="KW-1185">Reference proteome</keyword>
<evidence type="ECO:0000313" key="4">
    <source>
        <dbReference type="Proteomes" id="UP001159427"/>
    </source>
</evidence>
<keyword evidence="1" id="KW-0732">Signal</keyword>
<reference evidence="3 4" key="1">
    <citation type="submission" date="2022-05" db="EMBL/GenBank/DDBJ databases">
        <authorList>
            <consortium name="Genoscope - CEA"/>
            <person name="William W."/>
        </authorList>
    </citation>
    <scope>NUCLEOTIDE SEQUENCE [LARGE SCALE GENOMIC DNA]</scope>
</reference>
<feature type="domain" description="Apple" evidence="2">
    <location>
        <begin position="15"/>
        <end position="97"/>
    </location>
</feature>
<dbReference type="Pfam" id="PF00024">
    <property type="entry name" value="PAN_1"/>
    <property type="match status" value="1"/>
</dbReference>
<evidence type="ECO:0000256" key="1">
    <source>
        <dbReference type="SAM" id="SignalP"/>
    </source>
</evidence>
<feature type="non-terminal residue" evidence="3">
    <location>
        <position position="248"/>
    </location>
</feature>
<organism evidence="3 4">
    <name type="scientific">Porites evermanni</name>
    <dbReference type="NCBI Taxonomy" id="104178"/>
    <lineage>
        <taxon>Eukaryota</taxon>
        <taxon>Metazoa</taxon>
        <taxon>Cnidaria</taxon>
        <taxon>Anthozoa</taxon>
        <taxon>Hexacorallia</taxon>
        <taxon>Scleractinia</taxon>
        <taxon>Fungiina</taxon>
        <taxon>Poritidae</taxon>
        <taxon>Porites</taxon>
    </lineage>
</organism>
<gene>
    <name evidence="3" type="ORF">PEVE_00039773</name>
</gene>
<dbReference type="EMBL" id="CALNXI010000708">
    <property type="protein sequence ID" value="CAH3037573.1"/>
    <property type="molecule type" value="Genomic_DNA"/>
</dbReference>
<dbReference type="InterPro" id="IPR003609">
    <property type="entry name" value="Pan_app"/>
</dbReference>
<comment type="caution">
    <text evidence="3">The sequence shown here is derived from an EMBL/GenBank/DDBJ whole genome shotgun (WGS) entry which is preliminary data.</text>
</comment>
<dbReference type="Gene3D" id="3.50.4.10">
    <property type="entry name" value="Hepatocyte Growth Factor"/>
    <property type="match status" value="1"/>
</dbReference>
<dbReference type="PROSITE" id="PS50948">
    <property type="entry name" value="PAN"/>
    <property type="match status" value="1"/>
</dbReference>